<evidence type="ECO:0000256" key="2">
    <source>
        <dbReference type="ARBA" id="ARBA00072224"/>
    </source>
</evidence>
<dbReference type="EMBL" id="RBRL01000391">
    <property type="protein sequence ID" value="RMQ83327.1"/>
    <property type="molecule type" value="Genomic_DNA"/>
</dbReference>
<comment type="caution">
    <text evidence="4">The sequence shown here is derived from an EMBL/GenBank/DDBJ whole genome shotgun (WGS) entry which is preliminary data.</text>
</comment>
<comment type="similarity">
    <text evidence="1">Belongs to the UPF0039 (ElaA) family.</text>
</comment>
<protein>
    <recommendedName>
        <fullName evidence="2">Protein ElaA</fullName>
    </recommendedName>
</protein>
<reference evidence="4 5" key="1">
    <citation type="submission" date="2018-08" db="EMBL/GenBank/DDBJ databases">
        <title>Recombination of ecologically and evolutionarily significant loci maintains genetic cohesion in the Pseudomonas syringae species complex.</title>
        <authorList>
            <person name="Dillon M."/>
            <person name="Thakur S."/>
            <person name="Almeida R.N.D."/>
            <person name="Weir B.S."/>
            <person name="Guttman D.S."/>
        </authorList>
    </citation>
    <scope>NUCLEOTIDE SEQUENCE [LARGE SCALE GENOMIC DNA]</scope>
    <source>
        <strain evidence="4 5">ICMP 11288</strain>
    </source>
</reference>
<gene>
    <name evidence="4" type="ORF">ALP97_00756</name>
</gene>
<evidence type="ECO:0000259" key="3">
    <source>
        <dbReference type="PROSITE" id="PS51186"/>
    </source>
</evidence>
<accession>A0A3M4PZ05</accession>
<name>A0A3M4PZ05_9PSED</name>
<dbReference type="GO" id="GO:0016747">
    <property type="term" value="F:acyltransferase activity, transferring groups other than amino-acyl groups"/>
    <property type="evidence" value="ECO:0007669"/>
    <property type="project" value="InterPro"/>
</dbReference>
<dbReference type="Gene3D" id="3.40.630.30">
    <property type="match status" value="1"/>
</dbReference>
<dbReference type="InterPro" id="IPR000182">
    <property type="entry name" value="GNAT_dom"/>
</dbReference>
<dbReference type="AlphaFoldDB" id="A0A3M4PZ05"/>
<evidence type="ECO:0000256" key="1">
    <source>
        <dbReference type="ARBA" id="ARBA00009623"/>
    </source>
</evidence>
<organism evidence="4 5">
    <name type="scientific">Pseudomonas salomonii</name>
    <dbReference type="NCBI Taxonomy" id="191391"/>
    <lineage>
        <taxon>Bacteria</taxon>
        <taxon>Pseudomonadati</taxon>
        <taxon>Pseudomonadota</taxon>
        <taxon>Gammaproteobacteria</taxon>
        <taxon>Pseudomonadales</taxon>
        <taxon>Pseudomonadaceae</taxon>
        <taxon>Pseudomonas</taxon>
    </lineage>
</organism>
<dbReference type="Pfam" id="PF13673">
    <property type="entry name" value="Acetyltransf_10"/>
    <property type="match status" value="1"/>
</dbReference>
<dbReference type="Proteomes" id="UP000277179">
    <property type="component" value="Unassembled WGS sequence"/>
</dbReference>
<dbReference type="CDD" id="cd04301">
    <property type="entry name" value="NAT_SF"/>
    <property type="match status" value="1"/>
</dbReference>
<dbReference type="InterPro" id="IPR016181">
    <property type="entry name" value="Acyl_CoA_acyltransferase"/>
</dbReference>
<proteinExistence type="inferred from homology"/>
<feature type="domain" description="N-acetyltransferase" evidence="3">
    <location>
        <begin position="37"/>
        <end position="179"/>
    </location>
</feature>
<dbReference type="SUPFAM" id="SSF55729">
    <property type="entry name" value="Acyl-CoA N-acyltransferases (Nat)"/>
    <property type="match status" value="1"/>
</dbReference>
<sequence>MTPFTKMLALDSAADGAYYRQQTLIRENAMTVEWVCKHHEDLGKEQLYAIMRLRNEVFVVEQKCVYQDLDGQDLTSDTHHLMAWQDDVLVAYLRLLDPQSQGGDVVIGRVIVAPVARGTGLGHQMMEEALKRIEDIWPQTPIYLSAQAHLQGYYGRYGFAVAGEEYLEDDIPHIGMRRS</sequence>
<evidence type="ECO:0000313" key="4">
    <source>
        <dbReference type="EMBL" id="RMQ83327.1"/>
    </source>
</evidence>
<dbReference type="NCBIfam" id="NF007644">
    <property type="entry name" value="PRK10314.1"/>
    <property type="match status" value="1"/>
</dbReference>
<dbReference type="PROSITE" id="PS51186">
    <property type="entry name" value="GNAT"/>
    <property type="match status" value="1"/>
</dbReference>
<evidence type="ECO:0000313" key="5">
    <source>
        <dbReference type="Proteomes" id="UP000277179"/>
    </source>
</evidence>
<dbReference type="FunFam" id="3.40.630.30:FF:000035">
    <property type="entry name" value="GNAT family N-acetyltransferase"/>
    <property type="match status" value="1"/>
</dbReference>